<accession>F9EMT0</accession>
<evidence type="ECO:0000313" key="3">
    <source>
        <dbReference type="Proteomes" id="UP000005392"/>
    </source>
</evidence>
<comment type="caution">
    <text evidence="2">The sequence shown here is derived from an EMBL/GenBank/DDBJ whole genome shotgun (WGS) entry which is preliminary data.</text>
</comment>
<feature type="transmembrane region" description="Helical" evidence="1">
    <location>
        <begin position="21"/>
        <end position="46"/>
    </location>
</feature>
<keyword evidence="1" id="KW-0472">Membrane</keyword>
<name>F9EMT0_9FUSO</name>
<organism evidence="2 3">
    <name type="scientific">Fusobacterium animalis ATCC 51191</name>
    <dbReference type="NCBI Taxonomy" id="997347"/>
    <lineage>
        <taxon>Bacteria</taxon>
        <taxon>Fusobacteriati</taxon>
        <taxon>Fusobacteriota</taxon>
        <taxon>Fusobacteriia</taxon>
        <taxon>Fusobacteriales</taxon>
        <taxon>Fusobacteriaceae</taxon>
        <taxon>Fusobacterium</taxon>
    </lineage>
</organism>
<reference evidence="2 3" key="1">
    <citation type="submission" date="2011-05" db="EMBL/GenBank/DDBJ databases">
        <authorList>
            <person name="Muzny D."/>
            <person name="Qin X."/>
            <person name="Deng J."/>
            <person name="Jiang H."/>
            <person name="Liu Y."/>
            <person name="Qu J."/>
            <person name="Song X.-Z."/>
            <person name="Zhang L."/>
            <person name="Thornton R."/>
            <person name="Coyle M."/>
            <person name="Francisco L."/>
            <person name="Jackson L."/>
            <person name="Javaid M."/>
            <person name="Korchina V."/>
            <person name="Kovar C."/>
            <person name="Mata R."/>
            <person name="Mathew T."/>
            <person name="Ngo R."/>
            <person name="Nguyen L."/>
            <person name="Nguyen N."/>
            <person name="Okwuonu G."/>
            <person name="Ongeri F."/>
            <person name="Pham C."/>
            <person name="Simmons D."/>
            <person name="Wilczek-Boney K."/>
            <person name="Hale W."/>
            <person name="Jakkamsetti A."/>
            <person name="Pham P."/>
            <person name="Ruth R."/>
            <person name="San Lucas F."/>
            <person name="Warren J."/>
            <person name="Zhang J."/>
            <person name="Zhao Z."/>
            <person name="Zhou C."/>
            <person name="Zhu D."/>
            <person name="Lee S."/>
            <person name="Bess C."/>
            <person name="Blankenburg K."/>
            <person name="Forbes L."/>
            <person name="Fu Q."/>
            <person name="Gubbala S."/>
            <person name="Hirani K."/>
            <person name="Jayaseelan J.C."/>
            <person name="Lara F."/>
            <person name="Munidasa M."/>
            <person name="Palculict T."/>
            <person name="Patil S."/>
            <person name="Pu L.-L."/>
            <person name="Saada N."/>
            <person name="Tang L."/>
            <person name="Weissenberger G."/>
            <person name="Zhu Y."/>
            <person name="Hemphill L."/>
            <person name="Shang Y."/>
            <person name="Youmans B."/>
            <person name="Ayvaz T."/>
            <person name="Ross M."/>
            <person name="Santibanez J."/>
            <person name="Aqrawi P."/>
            <person name="Gross S."/>
            <person name="Joshi V."/>
            <person name="Fowler G."/>
            <person name="Nazareth L."/>
            <person name="Reid J."/>
            <person name="Worley K."/>
            <person name="Petrosino J."/>
            <person name="Highlander S."/>
            <person name="Gibbs R."/>
        </authorList>
    </citation>
    <scope>NUCLEOTIDE SEQUENCE [LARGE SCALE GENOMIC DNA]</scope>
    <source>
        <strain evidence="2 3">ATCC 51191</strain>
    </source>
</reference>
<gene>
    <name evidence="2" type="ORF">HMPREF9094_1235</name>
</gene>
<dbReference type="Proteomes" id="UP000005392">
    <property type="component" value="Unassembled WGS sequence"/>
</dbReference>
<evidence type="ECO:0000256" key="1">
    <source>
        <dbReference type="SAM" id="Phobius"/>
    </source>
</evidence>
<sequence length="51" mass="6019">MRTSKKEKINFKIFNDKNLQNLLKLCIILVNDTTYNSIICTIISFISNTYF</sequence>
<dbReference type="HOGENOM" id="CLU_3099154_0_0_0"/>
<dbReference type="AlphaFoldDB" id="F9EMT0"/>
<protein>
    <submittedName>
        <fullName evidence="2">Uncharacterized protein</fullName>
    </submittedName>
</protein>
<keyword evidence="3" id="KW-1185">Reference proteome</keyword>
<keyword evidence="1" id="KW-1133">Transmembrane helix</keyword>
<proteinExistence type="predicted"/>
<keyword evidence="1" id="KW-0812">Transmembrane</keyword>
<dbReference type="EMBL" id="AFQD01000200">
    <property type="protein sequence ID" value="EGQ79740.1"/>
    <property type="molecule type" value="Genomic_DNA"/>
</dbReference>
<evidence type="ECO:0000313" key="2">
    <source>
        <dbReference type="EMBL" id="EGQ79740.1"/>
    </source>
</evidence>